<feature type="transmembrane region" description="Helical" evidence="1">
    <location>
        <begin position="12"/>
        <end position="30"/>
    </location>
</feature>
<accession>A0A1H7ZHM5</accession>
<evidence type="ECO:0000256" key="1">
    <source>
        <dbReference type="SAM" id="Phobius"/>
    </source>
</evidence>
<dbReference type="AlphaFoldDB" id="A0A1H7ZHM5"/>
<organism evidence="2 3">
    <name type="scientific">Chryseobacterium taichungense</name>
    <dbReference type="NCBI Taxonomy" id="295069"/>
    <lineage>
        <taxon>Bacteria</taxon>
        <taxon>Pseudomonadati</taxon>
        <taxon>Bacteroidota</taxon>
        <taxon>Flavobacteriia</taxon>
        <taxon>Flavobacteriales</taxon>
        <taxon>Weeksellaceae</taxon>
        <taxon>Chryseobacterium group</taxon>
        <taxon>Chryseobacterium</taxon>
    </lineage>
</organism>
<protein>
    <submittedName>
        <fullName evidence="2">Uncharacterized protein</fullName>
    </submittedName>
</protein>
<name>A0A1H7ZHM5_9FLAO</name>
<gene>
    <name evidence="2" type="ORF">SAMN05421856_104281</name>
</gene>
<keyword evidence="1" id="KW-0472">Membrane</keyword>
<evidence type="ECO:0000313" key="3">
    <source>
        <dbReference type="Proteomes" id="UP000199450"/>
    </source>
</evidence>
<dbReference type="Proteomes" id="UP000199450">
    <property type="component" value="Unassembled WGS sequence"/>
</dbReference>
<keyword evidence="1" id="KW-0812">Transmembrane</keyword>
<reference evidence="3" key="1">
    <citation type="submission" date="2016-10" db="EMBL/GenBank/DDBJ databases">
        <authorList>
            <person name="Varghese N."/>
            <person name="Submissions S."/>
        </authorList>
    </citation>
    <scope>NUCLEOTIDE SEQUENCE [LARGE SCALE GENOMIC DNA]</scope>
    <source>
        <strain evidence="3">DSM 17453</strain>
    </source>
</reference>
<keyword evidence="3" id="KW-1185">Reference proteome</keyword>
<evidence type="ECO:0000313" key="2">
    <source>
        <dbReference type="EMBL" id="SEM57741.1"/>
    </source>
</evidence>
<keyword evidence="1" id="KW-1133">Transmembrane helix</keyword>
<sequence>MLLLQFPLLLRFSVRIVFCTMFFMVVFISSQTPFSYSDSILFISENSYLYIESPVEIYVAKSLSRKSQTSSKQLSANKRKVFFELKSTSVSKKDINQINQACFTIPKSSHYIGNTNNPLLTAVLGNSSPVKQHHKMMDSALRVFLVVNHAKKKLLYLLINDFHILKITTNHFSRPPPVVAIFY</sequence>
<proteinExistence type="predicted"/>
<dbReference type="EMBL" id="FOBV01000004">
    <property type="protein sequence ID" value="SEM57741.1"/>
    <property type="molecule type" value="Genomic_DNA"/>
</dbReference>